<dbReference type="eggNOG" id="KOG3420">
    <property type="taxonomic scope" value="Eukaryota"/>
</dbReference>
<reference evidence="1 2" key="1">
    <citation type="journal article" date="2007" name="Science">
        <title>Sea anemone genome reveals ancestral eumetazoan gene repertoire and genomic organization.</title>
        <authorList>
            <person name="Putnam N.H."/>
            <person name="Srivastava M."/>
            <person name="Hellsten U."/>
            <person name="Dirks B."/>
            <person name="Chapman J."/>
            <person name="Salamov A."/>
            <person name="Terry A."/>
            <person name="Shapiro H."/>
            <person name="Lindquist E."/>
            <person name="Kapitonov V.V."/>
            <person name="Jurka J."/>
            <person name="Genikhovich G."/>
            <person name="Grigoriev I.V."/>
            <person name="Lucas S.M."/>
            <person name="Steele R.E."/>
            <person name="Finnerty J.R."/>
            <person name="Technau U."/>
            <person name="Martindale M.Q."/>
            <person name="Rokhsar D.S."/>
        </authorList>
    </citation>
    <scope>NUCLEOTIDE SEQUENCE [LARGE SCALE GENOMIC DNA]</scope>
    <source>
        <strain evidence="2">CH2 X CH6</strain>
    </source>
</reference>
<dbReference type="InterPro" id="IPR029063">
    <property type="entry name" value="SAM-dependent_MTases_sf"/>
</dbReference>
<keyword evidence="2" id="KW-1185">Reference proteome</keyword>
<dbReference type="KEGG" id="nve:5514974"/>
<organism evidence="1 2">
    <name type="scientific">Nematostella vectensis</name>
    <name type="common">Starlet sea anemone</name>
    <dbReference type="NCBI Taxonomy" id="45351"/>
    <lineage>
        <taxon>Eukaryota</taxon>
        <taxon>Metazoa</taxon>
        <taxon>Cnidaria</taxon>
        <taxon>Anthozoa</taxon>
        <taxon>Hexacorallia</taxon>
        <taxon>Actiniaria</taxon>
        <taxon>Edwardsiidae</taxon>
        <taxon>Nematostella</taxon>
    </lineage>
</organism>
<feature type="non-terminal residue" evidence="1">
    <location>
        <position position="1"/>
    </location>
</feature>
<dbReference type="AlphaFoldDB" id="A7RZY5"/>
<dbReference type="EMBL" id="DS469558">
    <property type="protein sequence ID" value="EDO43027.1"/>
    <property type="molecule type" value="Genomic_DNA"/>
</dbReference>
<evidence type="ECO:0000313" key="2">
    <source>
        <dbReference type="Proteomes" id="UP000001593"/>
    </source>
</evidence>
<accession>A7RZY5</accession>
<evidence type="ECO:0000313" key="1">
    <source>
        <dbReference type="EMBL" id="EDO43027.1"/>
    </source>
</evidence>
<name>A7RZY5_NEMVE</name>
<proteinExistence type="predicted"/>
<dbReference type="InterPro" id="IPR051720">
    <property type="entry name" value="rRNA_MeTrfase/Polyamine_Synth"/>
</dbReference>
<dbReference type="HOGENOM" id="CLU_2678130_0_0_1"/>
<dbReference type="InParanoid" id="A7RZY5"/>
<dbReference type="STRING" id="45351.A7RZY5"/>
<dbReference type="PANTHER" id="PTHR23290">
    <property type="entry name" value="RRNA N6-ADENOSINE-METHYLTRANSFERASE METTL5"/>
    <property type="match status" value="1"/>
</dbReference>
<sequence>GIDMLFVQTALALSTKAVYSLHKTSTRPHITKKATEWGVEMEVLAQLRYDLPKSYKFHKKASVDIEVDLIRFSIP</sequence>
<dbReference type="GO" id="GO:0016740">
    <property type="term" value="F:transferase activity"/>
    <property type="evidence" value="ECO:0007669"/>
    <property type="project" value="UniProtKB-ARBA"/>
</dbReference>
<dbReference type="Gene3D" id="3.40.50.150">
    <property type="entry name" value="Vaccinia Virus protein VP39"/>
    <property type="match status" value="1"/>
</dbReference>
<dbReference type="OMA" id="TEWGVEM"/>
<dbReference type="PhylomeDB" id="A7RZY5"/>
<dbReference type="PANTHER" id="PTHR23290:SF0">
    <property type="entry name" value="RRNA N6-ADENOSINE-METHYLTRANSFERASE METTL5"/>
    <property type="match status" value="1"/>
</dbReference>
<gene>
    <name evidence="1" type="ORF">NEMVEDRAFT_v1g99150</name>
</gene>
<dbReference type="Proteomes" id="UP000001593">
    <property type="component" value="Unassembled WGS sequence"/>
</dbReference>
<protein>
    <submittedName>
        <fullName evidence="1">Uncharacterized protein</fullName>
    </submittedName>
</protein>